<comment type="caution">
    <text evidence="1">The sequence shown here is derived from an EMBL/GenBank/DDBJ whole genome shotgun (WGS) entry which is preliminary data.</text>
</comment>
<dbReference type="STRING" id="153971.AWC19_14365"/>
<gene>
    <name evidence="1" type="ORF">AWC19_14365</name>
</gene>
<reference evidence="1 2" key="1">
    <citation type="submission" date="2016-01" db="EMBL/GenBank/DDBJ databases">
        <title>The new phylogeny of the genus Mycobacterium.</title>
        <authorList>
            <person name="Tarcisio F."/>
            <person name="Conor M."/>
            <person name="Antonella G."/>
            <person name="Elisabetta G."/>
            <person name="Giulia F.S."/>
            <person name="Sara T."/>
            <person name="Anna F."/>
            <person name="Clotilde B."/>
            <person name="Roberto B."/>
            <person name="Veronica D.S."/>
            <person name="Fabio R."/>
            <person name="Monica P."/>
            <person name="Olivier J."/>
            <person name="Enrico T."/>
            <person name="Nicola S."/>
        </authorList>
    </citation>
    <scope>NUCLEOTIDE SEQUENCE [LARGE SCALE GENOMIC DNA]</scope>
    <source>
        <strain evidence="1 2">DSM 44572</strain>
    </source>
</reference>
<dbReference type="OrthoDB" id="4728330at2"/>
<accession>A0A1X1ZC45</accession>
<keyword evidence="2" id="KW-1185">Reference proteome</keyword>
<evidence type="ECO:0000313" key="1">
    <source>
        <dbReference type="EMBL" id="ORW20944.1"/>
    </source>
</evidence>
<dbReference type="EMBL" id="LQPJ01000121">
    <property type="protein sequence ID" value="ORW20944.1"/>
    <property type="molecule type" value="Genomic_DNA"/>
</dbReference>
<organism evidence="1 2">
    <name type="scientific">Mycobacterium palustre</name>
    <dbReference type="NCBI Taxonomy" id="153971"/>
    <lineage>
        <taxon>Bacteria</taxon>
        <taxon>Bacillati</taxon>
        <taxon>Actinomycetota</taxon>
        <taxon>Actinomycetes</taxon>
        <taxon>Mycobacteriales</taxon>
        <taxon>Mycobacteriaceae</taxon>
        <taxon>Mycobacterium</taxon>
        <taxon>Mycobacterium simiae complex</taxon>
    </lineage>
</organism>
<sequence>MTMAATAYRLVADDDAESFRILAVDAQGNHICGAYRSRRLNDWKVYATKLLIDGTGLTQPHKVHVISREDAVRWLEMLAHYYTRAQAAS</sequence>
<dbReference type="RefSeq" id="WP_085079669.1">
    <property type="nucleotide sequence ID" value="NZ_JACKRZ010000357.1"/>
</dbReference>
<name>A0A1X1ZC45_9MYCO</name>
<protein>
    <submittedName>
        <fullName evidence="1">Uncharacterized protein</fullName>
    </submittedName>
</protein>
<dbReference type="AlphaFoldDB" id="A0A1X1ZC45"/>
<dbReference type="Proteomes" id="UP000193529">
    <property type="component" value="Unassembled WGS sequence"/>
</dbReference>
<proteinExistence type="predicted"/>
<evidence type="ECO:0000313" key="2">
    <source>
        <dbReference type="Proteomes" id="UP000193529"/>
    </source>
</evidence>